<keyword evidence="3" id="KW-0732">Signal</keyword>
<dbReference type="PANTHER" id="PTHR43248">
    <property type="entry name" value="2-SUCCINYL-6-HYDROXY-2,4-CYCLOHEXADIENE-1-CARBOXYLATE SYNTHASE"/>
    <property type="match status" value="1"/>
</dbReference>
<feature type="chain" id="PRO_5039865459" evidence="3">
    <location>
        <begin position="27"/>
        <end position="605"/>
    </location>
</feature>
<evidence type="ECO:0000256" key="1">
    <source>
        <dbReference type="ARBA" id="ARBA00010088"/>
    </source>
</evidence>
<feature type="domain" description="AB hydrolase-1" evidence="4">
    <location>
        <begin position="104"/>
        <end position="288"/>
    </location>
</feature>
<dbReference type="Gene3D" id="3.40.50.1820">
    <property type="entry name" value="alpha/beta hydrolase"/>
    <property type="match status" value="1"/>
</dbReference>
<evidence type="ECO:0000313" key="8">
    <source>
        <dbReference type="Proteomes" id="UP000298030"/>
    </source>
</evidence>
<keyword evidence="8" id="KW-1185">Reference proteome</keyword>
<dbReference type="GO" id="GO:0016787">
    <property type="term" value="F:hydrolase activity"/>
    <property type="evidence" value="ECO:0007669"/>
    <property type="project" value="UniProtKB-KW"/>
</dbReference>
<sequence length="605" mass="64713">MKSGLTLRALSAISLGLLHLPSAVFAAPSGSCDLSKRANGTGTETEIWGGITPSKDLVWQPCYAEPFECARLEVPLDYFDPDGRKAAIALIRRPATTQEGYRGPVLFNPGGPGGSGVSMVLATGEALGTIIGPQFDVVSFDPRGIGRSTPRANFFDTDVERILFATGAGPGPLVKDGVVSGVERVWAQAQLVGTLAASHDDGYLQHITTENTATDMLRIVQAHGQEKLQYWGFSYGTVLGATFAAMYPDKIERMVIDGVVDADDYYSAAWANSLEDSEKTFQIFADHCAEAGPTNCPFYAPEPADILRNITALQDKLLAEPVIVKTDKFYGIVDHTTLRFTLFRSLYSPYLFYKPLANALAQLAAGNGTALLSVLGAPAPYKCSCDEHEHDFAEVAEAFSAVACNDGAEVPNSLGELQDYWNKLAGEYQFADYWGTIHAGCTNWPKNKKPFHGPFVGNTSFPILLIGNTAGTFLLEPLQHSVANPLSDPVTPLSSAKKMAKGFKDSVVLTIDAGGHCSLYAPSVCASQYVNQYFQNGTLPEEGTVCEPIFKNSFLIPAAESAGGNSSVVERGLTDEDAKLLAAVQEVAGKFGSGSNFPGVSRRSL</sequence>
<dbReference type="Pfam" id="PF08386">
    <property type="entry name" value="Abhydrolase_4"/>
    <property type="match status" value="1"/>
</dbReference>
<evidence type="ECO:0000256" key="2">
    <source>
        <dbReference type="ARBA" id="ARBA00022801"/>
    </source>
</evidence>
<comment type="similarity">
    <text evidence="1">Belongs to the peptidase S33 family.</text>
</comment>
<dbReference type="InterPro" id="IPR013595">
    <property type="entry name" value="Pept_S33_TAP-like_C"/>
</dbReference>
<evidence type="ECO:0000313" key="6">
    <source>
        <dbReference type="EMBL" id="TEB16201.1"/>
    </source>
</evidence>
<proteinExistence type="inferred from homology"/>
<comment type="caution">
    <text evidence="6">The sequence shown here is derived from an EMBL/GenBank/DDBJ whole genome shotgun (WGS) entry which is preliminary data.</text>
</comment>
<accession>A0A4Y7S4P5</accession>
<feature type="signal peptide" evidence="3">
    <location>
        <begin position="1"/>
        <end position="26"/>
    </location>
</feature>
<evidence type="ECO:0000313" key="7">
    <source>
        <dbReference type="EMBL" id="TEB23501.1"/>
    </source>
</evidence>
<evidence type="ECO:0000256" key="3">
    <source>
        <dbReference type="SAM" id="SignalP"/>
    </source>
</evidence>
<dbReference type="InterPro" id="IPR051601">
    <property type="entry name" value="Serine_prot/Carboxylest_S33"/>
</dbReference>
<dbReference type="Pfam" id="PF00561">
    <property type="entry name" value="Abhydrolase_1"/>
    <property type="match status" value="1"/>
</dbReference>
<name>A0A4Y7S4P5_COPMI</name>
<reference evidence="6 8" key="1">
    <citation type="journal article" date="2019" name="Nat. Ecol. Evol.">
        <title>Megaphylogeny resolves global patterns of mushroom evolution.</title>
        <authorList>
            <person name="Varga T."/>
            <person name="Krizsan K."/>
            <person name="Foldi C."/>
            <person name="Dima B."/>
            <person name="Sanchez-Garcia M."/>
            <person name="Sanchez-Ramirez S."/>
            <person name="Szollosi G.J."/>
            <person name="Szarkandi J.G."/>
            <person name="Papp V."/>
            <person name="Albert L."/>
            <person name="Andreopoulos W."/>
            <person name="Angelini C."/>
            <person name="Antonin V."/>
            <person name="Barry K.W."/>
            <person name="Bougher N.L."/>
            <person name="Buchanan P."/>
            <person name="Buyck B."/>
            <person name="Bense V."/>
            <person name="Catcheside P."/>
            <person name="Chovatia M."/>
            <person name="Cooper J."/>
            <person name="Damon W."/>
            <person name="Desjardin D."/>
            <person name="Finy P."/>
            <person name="Geml J."/>
            <person name="Haridas S."/>
            <person name="Hughes K."/>
            <person name="Justo A."/>
            <person name="Karasinski D."/>
            <person name="Kautmanova I."/>
            <person name="Kiss B."/>
            <person name="Kocsube S."/>
            <person name="Kotiranta H."/>
            <person name="LaButti K.M."/>
            <person name="Lechner B.E."/>
            <person name="Liimatainen K."/>
            <person name="Lipzen A."/>
            <person name="Lukacs Z."/>
            <person name="Mihaltcheva S."/>
            <person name="Morgado L.N."/>
            <person name="Niskanen T."/>
            <person name="Noordeloos M.E."/>
            <person name="Ohm R.A."/>
            <person name="Ortiz-Santana B."/>
            <person name="Ovrebo C."/>
            <person name="Racz N."/>
            <person name="Riley R."/>
            <person name="Savchenko A."/>
            <person name="Shiryaev A."/>
            <person name="Soop K."/>
            <person name="Spirin V."/>
            <person name="Szebenyi C."/>
            <person name="Tomsovsky M."/>
            <person name="Tulloss R.E."/>
            <person name="Uehling J."/>
            <person name="Grigoriev I.V."/>
            <person name="Vagvolgyi C."/>
            <person name="Papp T."/>
            <person name="Martin F.M."/>
            <person name="Miettinen O."/>
            <person name="Hibbett D.S."/>
            <person name="Nagy L.G."/>
        </authorList>
    </citation>
    <scope>NUCLEOTIDE SEQUENCE [LARGE SCALE GENOMIC DNA]</scope>
    <source>
        <strain evidence="6 8">FP101781</strain>
    </source>
</reference>
<dbReference type="InterPro" id="IPR029058">
    <property type="entry name" value="AB_hydrolase_fold"/>
</dbReference>
<protein>
    <submittedName>
        <fullName evidence="6">Alpha/beta-hydrolase</fullName>
    </submittedName>
</protein>
<feature type="domain" description="Peptidase S33 tripeptidyl aminopeptidase-like C-terminal" evidence="5">
    <location>
        <begin position="487"/>
        <end position="546"/>
    </location>
</feature>
<organism evidence="6 8">
    <name type="scientific">Coprinellus micaceus</name>
    <name type="common">Glistening ink-cap mushroom</name>
    <name type="synonym">Coprinus micaceus</name>
    <dbReference type="NCBI Taxonomy" id="71717"/>
    <lineage>
        <taxon>Eukaryota</taxon>
        <taxon>Fungi</taxon>
        <taxon>Dikarya</taxon>
        <taxon>Basidiomycota</taxon>
        <taxon>Agaricomycotina</taxon>
        <taxon>Agaricomycetes</taxon>
        <taxon>Agaricomycetidae</taxon>
        <taxon>Agaricales</taxon>
        <taxon>Agaricineae</taxon>
        <taxon>Psathyrellaceae</taxon>
        <taxon>Coprinellus</taxon>
    </lineage>
</organism>
<dbReference type="InterPro" id="IPR000073">
    <property type="entry name" value="AB_hydrolase_1"/>
</dbReference>
<dbReference type="Proteomes" id="UP000298030">
    <property type="component" value="Unassembled WGS sequence"/>
</dbReference>
<dbReference type="AlphaFoldDB" id="A0A4Y7S4P5"/>
<keyword evidence="2 6" id="KW-0378">Hydrolase</keyword>
<dbReference type="OrthoDB" id="425534at2759"/>
<evidence type="ECO:0000259" key="4">
    <source>
        <dbReference type="Pfam" id="PF00561"/>
    </source>
</evidence>
<dbReference type="SUPFAM" id="SSF53474">
    <property type="entry name" value="alpha/beta-Hydrolases"/>
    <property type="match status" value="1"/>
</dbReference>
<dbReference type="EMBL" id="QPFP01000336">
    <property type="protein sequence ID" value="TEB16201.1"/>
    <property type="molecule type" value="Genomic_DNA"/>
</dbReference>
<dbReference type="EMBL" id="QPFP01000077">
    <property type="protein sequence ID" value="TEB23501.1"/>
    <property type="molecule type" value="Genomic_DNA"/>
</dbReference>
<dbReference type="STRING" id="71717.A0A4Y7S4P5"/>
<evidence type="ECO:0000259" key="5">
    <source>
        <dbReference type="Pfam" id="PF08386"/>
    </source>
</evidence>
<dbReference type="PANTHER" id="PTHR43248:SF25">
    <property type="entry name" value="AB HYDROLASE-1 DOMAIN-CONTAINING PROTEIN-RELATED"/>
    <property type="match status" value="1"/>
</dbReference>
<gene>
    <name evidence="7" type="ORF">FA13DRAFT_1410846</name>
    <name evidence="6" type="ORF">FA13DRAFT_812328</name>
</gene>